<dbReference type="InterPro" id="IPR043137">
    <property type="entry name" value="GGT_ssub_C"/>
</dbReference>
<feature type="binding site" evidence="10">
    <location>
        <position position="420"/>
    </location>
    <ligand>
        <name>L-glutamate</name>
        <dbReference type="ChEBI" id="CHEBI:29985"/>
    </ligand>
</feature>
<keyword evidence="11" id="KW-0317">Glutathione biosynthesis</keyword>
<dbReference type="GO" id="GO:0036374">
    <property type="term" value="F:glutathione hydrolase activity"/>
    <property type="evidence" value="ECO:0007669"/>
    <property type="project" value="UniProtKB-UniRule"/>
</dbReference>
<keyword evidence="6 11" id="KW-0865">Zymogen</keyword>
<dbReference type="NCBIfam" id="TIGR00066">
    <property type="entry name" value="g_glut_trans"/>
    <property type="match status" value="1"/>
</dbReference>
<comment type="caution">
    <text evidence="12">The sequence shown here is derived from an EMBL/GenBank/DDBJ whole genome shotgun (WGS) entry which is preliminary data.</text>
</comment>
<comment type="pathway">
    <text evidence="11">Sulfur metabolism; glutathione metabolism.</text>
</comment>
<evidence type="ECO:0000256" key="3">
    <source>
        <dbReference type="ARBA" id="ARBA00009381"/>
    </source>
</evidence>
<keyword evidence="5 11" id="KW-0378">Hydrolase</keyword>
<comment type="similarity">
    <text evidence="3 11">Belongs to the gamma-glutamyltransferase family.</text>
</comment>
<evidence type="ECO:0000313" key="12">
    <source>
        <dbReference type="EMBL" id="OKH27105.1"/>
    </source>
</evidence>
<dbReference type="InterPro" id="IPR043138">
    <property type="entry name" value="GGT_lsub"/>
</dbReference>
<reference evidence="12 13" key="1">
    <citation type="submission" date="2016-11" db="EMBL/GenBank/DDBJ databases">
        <title>Draft Genome Sequences of Nine Cyanobacterial Strains from Diverse Habitats.</title>
        <authorList>
            <person name="Zhu T."/>
            <person name="Hou S."/>
            <person name="Lu X."/>
            <person name="Hess W.R."/>
        </authorList>
    </citation>
    <scope>NUCLEOTIDE SEQUENCE [LARGE SCALE GENOMIC DNA]</scope>
    <source>
        <strain evidence="12 13">5.2 s.c.1</strain>
    </source>
</reference>
<comment type="catalytic activity">
    <reaction evidence="8 11">
        <text>an N-terminal (5-L-glutamyl)-[peptide] + an alpha-amino acid = 5-L-glutamyl amino acid + an N-terminal L-alpha-aminoacyl-[peptide]</text>
        <dbReference type="Rhea" id="RHEA:23904"/>
        <dbReference type="Rhea" id="RHEA-COMP:9780"/>
        <dbReference type="Rhea" id="RHEA-COMP:9795"/>
        <dbReference type="ChEBI" id="CHEBI:77644"/>
        <dbReference type="ChEBI" id="CHEBI:78597"/>
        <dbReference type="ChEBI" id="CHEBI:78599"/>
        <dbReference type="ChEBI" id="CHEBI:78608"/>
        <dbReference type="EC" id="2.3.2.2"/>
    </reaction>
</comment>
<evidence type="ECO:0000313" key="13">
    <source>
        <dbReference type="Proteomes" id="UP000185984"/>
    </source>
</evidence>
<comment type="catalytic activity">
    <reaction evidence="2 11">
        <text>glutathione + H2O = L-cysteinylglycine + L-glutamate</text>
        <dbReference type="Rhea" id="RHEA:28807"/>
        <dbReference type="ChEBI" id="CHEBI:15377"/>
        <dbReference type="ChEBI" id="CHEBI:29985"/>
        <dbReference type="ChEBI" id="CHEBI:57925"/>
        <dbReference type="ChEBI" id="CHEBI:61694"/>
        <dbReference type="EC" id="3.4.19.13"/>
    </reaction>
</comment>
<evidence type="ECO:0000256" key="1">
    <source>
        <dbReference type="ARBA" id="ARBA00001049"/>
    </source>
</evidence>
<dbReference type="AlphaFoldDB" id="A0A1U7HU99"/>
<keyword evidence="4 11" id="KW-0808">Transferase</keyword>
<evidence type="ECO:0000256" key="6">
    <source>
        <dbReference type="ARBA" id="ARBA00023145"/>
    </source>
</evidence>
<feature type="active site" description="Nucleophile" evidence="9">
    <location>
        <position position="339"/>
    </location>
</feature>
<dbReference type="GO" id="GO:0006750">
    <property type="term" value="P:glutathione biosynthetic process"/>
    <property type="evidence" value="ECO:0007669"/>
    <property type="project" value="UniProtKB-KW"/>
</dbReference>
<evidence type="ECO:0000256" key="4">
    <source>
        <dbReference type="ARBA" id="ARBA00022679"/>
    </source>
</evidence>
<dbReference type="PANTHER" id="PTHR43199:SF1">
    <property type="entry name" value="GLUTATHIONE HYDROLASE PROENZYME"/>
    <property type="match status" value="1"/>
</dbReference>
<evidence type="ECO:0000256" key="7">
    <source>
        <dbReference type="ARBA" id="ARBA00023315"/>
    </source>
</evidence>
<evidence type="ECO:0000256" key="11">
    <source>
        <dbReference type="RuleBase" id="RU368036"/>
    </source>
</evidence>
<dbReference type="Pfam" id="PF01019">
    <property type="entry name" value="G_glu_transpept"/>
    <property type="match status" value="1"/>
</dbReference>
<dbReference type="PANTHER" id="PTHR43199">
    <property type="entry name" value="GLUTATHIONE HYDROLASE"/>
    <property type="match status" value="1"/>
</dbReference>
<keyword evidence="13" id="KW-1185">Reference proteome</keyword>
<dbReference type="GO" id="GO:0103068">
    <property type="term" value="F:leukotriene C4 gamma-glutamyl transferase activity"/>
    <property type="evidence" value="ECO:0007669"/>
    <property type="project" value="UniProtKB-EC"/>
</dbReference>
<protein>
    <recommendedName>
        <fullName evidence="11">Glutathione hydrolase proenzyme</fullName>
        <ecNumber evidence="11">2.3.2.2</ecNumber>
        <ecNumber evidence="11">3.4.19.13</ecNumber>
    </recommendedName>
    <component>
        <recommendedName>
            <fullName evidence="11">Glutathione hydrolase large chain</fullName>
        </recommendedName>
    </component>
    <component>
        <recommendedName>
            <fullName evidence="11">Glutathione hydrolase small chain</fullName>
        </recommendedName>
    </component>
</protein>
<dbReference type="Gene3D" id="3.60.20.40">
    <property type="match status" value="1"/>
</dbReference>
<dbReference type="Proteomes" id="UP000185984">
    <property type="component" value="Unassembled WGS sequence"/>
</dbReference>
<dbReference type="STRING" id="247279.NIES1031_10340"/>
<sequence>MTKITHGTIAAGHHKTAEAGIEMFRLGGNAFDAATAAILASFVTESALTSAGGSGFLLAHTNQNENILFDFFSQTPRHKRHIGKLDFYPIKIVYGDAAQEFHIGLGAMAVPGNIAGIFHIQERLGRLPFKAIAEPAIHYAKTGVEIGNFQHYCLNILKQIMVSSPTGKQIYAPNGEILQLGEKIFMHDFAETLSALTVTGCQEFYQGELARQLVSDCQEYGGYLTLEDLKNYQVIERKPLKINYRDNTFLTNPPPSSGGILMAFALELLSNIDLETVGFGTSRHLQILAEVMRLTNEARKDGYNTNIYQKDVTEKFLSEEHIAQYEQQLTESAHKWGSTTHISVVDAEGNAASVTTTHGEGSSYMIPGTGIMMNNILGEEDLNPQGFHQWQENVRISSMMAPTIVLKDNQPEIVLGSGGANRIRTAILQVISNIIDFKMPVQQAVSAPRVHWENNVFNVEPGFSDSVIKAIENDDDQLILWNRKNMFFGGVHTVMETSEGVISGAGDERRNGAIAQI</sequence>
<keyword evidence="7 11" id="KW-0012">Acyltransferase</keyword>
<evidence type="ECO:0000256" key="2">
    <source>
        <dbReference type="ARBA" id="ARBA00001089"/>
    </source>
</evidence>
<dbReference type="PRINTS" id="PR01210">
    <property type="entry name" value="GGTRANSPTASE"/>
</dbReference>
<dbReference type="RefSeq" id="WP_073549317.1">
    <property type="nucleotide sequence ID" value="NZ_CAWMVK010000041.1"/>
</dbReference>
<feature type="binding site" evidence="10">
    <location>
        <position position="379"/>
    </location>
    <ligand>
        <name>L-glutamate</name>
        <dbReference type="ChEBI" id="CHEBI:29985"/>
    </ligand>
</feature>
<comment type="subunit">
    <text evidence="11">This enzyme consists of two polypeptide chains, which are synthesized in precursor form from a single polypeptide.</text>
</comment>
<dbReference type="Gene3D" id="1.10.246.130">
    <property type="match status" value="1"/>
</dbReference>
<organism evidence="12 13">
    <name type="scientific">Chroogloeocystis siderophila 5.2 s.c.1</name>
    <dbReference type="NCBI Taxonomy" id="247279"/>
    <lineage>
        <taxon>Bacteria</taxon>
        <taxon>Bacillati</taxon>
        <taxon>Cyanobacteriota</taxon>
        <taxon>Cyanophyceae</taxon>
        <taxon>Oscillatoriophycideae</taxon>
        <taxon>Chroococcales</taxon>
        <taxon>Chroococcaceae</taxon>
        <taxon>Chroogloeocystis</taxon>
    </lineage>
</organism>
<evidence type="ECO:0000256" key="10">
    <source>
        <dbReference type="PIRSR" id="PIRSR600101-2"/>
    </source>
</evidence>
<evidence type="ECO:0000256" key="9">
    <source>
        <dbReference type="PIRSR" id="PIRSR600101-1"/>
    </source>
</evidence>
<proteinExistence type="inferred from homology"/>
<evidence type="ECO:0000256" key="8">
    <source>
        <dbReference type="ARBA" id="ARBA00047417"/>
    </source>
</evidence>
<dbReference type="EC" id="2.3.2.2" evidence="11"/>
<dbReference type="InterPro" id="IPR000101">
    <property type="entry name" value="GGT_peptidase"/>
</dbReference>
<accession>A0A1U7HU99</accession>
<comment type="catalytic activity">
    <reaction evidence="1 11">
        <text>an S-substituted glutathione + H2O = an S-substituted L-cysteinylglycine + L-glutamate</text>
        <dbReference type="Rhea" id="RHEA:59468"/>
        <dbReference type="ChEBI" id="CHEBI:15377"/>
        <dbReference type="ChEBI" id="CHEBI:29985"/>
        <dbReference type="ChEBI" id="CHEBI:90779"/>
        <dbReference type="ChEBI" id="CHEBI:143103"/>
        <dbReference type="EC" id="3.4.19.13"/>
    </reaction>
</comment>
<dbReference type="UniPathway" id="UPA00204"/>
<dbReference type="EC" id="3.4.19.13" evidence="11"/>
<evidence type="ECO:0000256" key="5">
    <source>
        <dbReference type="ARBA" id="ARBA00022801"/>
    </source>
</evidence>
<dbReference type="GO" id="GO:0006751">
    <property type="term" value="P:glutathione catabolic process"/>
    <property type="evidence" value="ECO:0007669"/>
    <property type="project" value="UniProtKB-UniRule"/>
</dbReference>
<comment type="PTM">
    <text evidence="11">Cleaved by autocatalysis into a large and a small subunit.</text>
</comment>
<dbReference type="InterPro" id="IPR051792">
    <property type="entry name" value="GGT_bact"/>
</dbReference>
<dbReference type="EMBL" id="MRCC01000007">
    <property type="protein sequence ID" value="OKH27105.1"/>
    <property type="molecule type" value="Genomic_DNA"/>
</dbReference>
<gene>
    <name evidence="12" type="ORF">NIES1031_10340</name>
</gene>
<dbReference type="OrthoDB" id="9781342at2"/>
<name>A0A1U7HU99_9CHRO</name>
<dbReference type="InterPro" id="IPR029055">
    <property type="entry name" value="Ntn_hydrolases_N"/>
</dbReference>
<dbReference type="SUPFAM" id="SSF56235">
    <property type="entry name" value="N-terminal nucleophile aminohydrolases (Ntn hydrolases)"/>
    <property type="match status" value="1"/>
</dbReference>